<dbReference type="InterPro" id="IPR037359">
    <property type="entry name" value="NST/OST"/>
</dbReference>
<feature type="domain" description="Sulfotransferase" evidence="3">
    <location>
        <begin position="51"/>
        <end position="254"/>
    </location>
</feature>
<evidence type="ECO:0000259" key="3">
    <source>
        <dbReference type="Pfam" id="PF00685"/>
    </source>
</evidence>
<dbReference type="KEGG" id="tact:SG35_007830"/>
<dbReference type="InterPro" id="IPR000863">
    <property type="entry name" value="Sulfotransferase_dom"/>
</dbReference>
<evidence type="ECO:0000256" key="2">
    <source>
        <dbReference type="ARBA" id="ARBA00023180"/>
    </source>
</evidence>
<protein>
    <submittedName>
        <fullName evidence="4">Sulfotransferase domain-containing protein</fullName>
    </submittedName>
</protein>
<reference evidence="4 5" key="1">
    <citation type="journal article" date="2015" name="Genome Announc.">
        <title>Draft Genome Sequences of Marine Isolates of Thalassomonas viridans and Thalassomonas actiniarum.</title>
        <authorList>
            <person name="Olonade I."/>
            <person name="van Zyl L.J."/>
            <person name="Trindade M."/>
        </authorList>
    </citation>
    <scope>NUCLEOTIDE SEQUENCE [LARGE SCALE GENOMIC DNA]</scope>
    <source>
        <strain evidence="4 5">A5K-106</strain>
    </source>
</reference>
<evidence type="ECO:0000313" key="5">
    <source>
        <dbReference type="Proteomes" id="UP000032568"/>
    </source>
</evidence>
<organism evidence="4 5">
    <name type="scientific">Thalassomonas actiniarum</name>
    <dbReference type="NCBI Taxonomy" id="485447"/>
    <lineage>
        <taxon>Bacteria</taxon>
        <taxon>Pseudomonadati</taxon>
        <taxon>Pseudomonadota</taxon>
        <taxon>Gammaproteobacteria</taxon>
        <taxon>Alteromonadales</taxon>
        <taxon>Colwelliaceae</taxon>
        <taxon>Thalassomonas</taxon>
    </lineage>
</organism>
<dbReference type="Pfam" id="PF00685">
    <property type="entry name" value="Sulfotransfer_1"/>
    <property type="match status" value="1"/>
</dbReference>
<sequence>MAVEKLTLQQKLTAEWQWLRQKAYAQNMRMHSTLIEWSIRKASASHRTLPNCMIVGAQKAGSSSLYHYLVQHPQVHASFSKEKHYFDGGTVANLDTFAKGQPWYQAHFPLKTQVKPGDVCIDASPLYLFNPLVAQRIKAQIPHCKIIILLRNPVERAISHYYHVKRFGHEKLTLKDALAQESNRLANALNRKDYQDPAFRLYSYQARGLYLQQIALYQQHFASEQILILNSEVLFSRPEDILPRVFDFLNLDTDYQVPDLKAVNTGNNKTKIAPQDYQSLQDYFALPNQALFEHLGETYVW</sequence>
<dbReference type="RefSeq" id="WP_053042757.1">
    <property type="nucleotide sequence ID" value="NZ_CP059735.1"/>
</dbReference>
<dbReference type="SUPFAM" id="SSF52540">
    <property type="entry name" value="P-loop containing nucleoside triphosphate hydrolases"/>
    <property type="match status" value="1"/>
</dbReference>
<evidence type="ECO:0000313" key="4">
    <source>
        <dbReference type="EMBL" id="WDE00534.1"/>
    </source>
</evidence>
<keyword evidence="5" id="KW-1185">Reference proteome</keyword>
<dbReference type="PANTHER" id="PTHR10605">
    <property type="entry name" value="HEPARAN SULFATE SULFOTRANSFERASE"/>
    <property type="match status" value="1"/>
</dbReference>
<evidence type="ECO:0000256" key="1">
    <source>
        <dbReference type="ARBA" id="ARBA00022679"/>
    </source>
</evidence>
<dbReference type="GO" id="GO:0008146">
    <property type="term" value="F:sulfotransferase activity"/>
    <property type="evidence" value="ECO:0007669"/>
    <property type="project" value="InterPro"/>
</dbReference>
<keyword evidence="1" id="KW-0808">Transferase</keyword>
<gene>
    <name evidence="4" type="ORF">SG35_007830</name>
</gene>
<dbReference type="AlphaFoldDB" id="A0AAE9YUD9"/>
<dbReference type="Proteomes" id="UP000032568">
    <property type="component" value="Chromosome"/>
</dbReference>
<dbReference type="PANTHER" id="PTHR10605:SF56">
    <property type="entry name" value="BIFUNCTIONAL HEPARAN SULFATE N-DEACETYLASE_N-SULFOTRANSFERASE"/>
    <property type="match status" value="1"/>
</dbReference>
<accession>A0AAE9YUD9</accession>
<keyword evidence="2" id="KW-0325">Glycoprotein</keyword>
<name>A0AAE9YUD9_9GAMM</name>
<dbReference type="InterPro" id="IPR027417">
    <property type="entry name" value="P-loop_NTPase"/>
</dbReference>
<reference evidence="4 5" key="2">
    <citation type="journal article" date="2022" name="Mar. Drugs">
        <title>Bioassay-Guided Fractionation Leads to the Detection of Cholic Acid Generated by the Rare Thalassomonas sp.</title>
        <authorList>
            <person name="Pheiffer F."/>
            <person name="Schneider Y.K."/>
            <person name="Hansen E.H."/>
            <person name="Andersen J.H."/>
            <person name="Isaksson J."/>
            <person name="Busche T."/>
            <person name="R C."/>
            <person name="Kalinowski J."/>
            <person name="Zyl L.V."/>
            <person name="Trindade M."/>
        </authorList>
    </citation>
    <scope>NUCLEOTIDE SEQUENCE [LARGE SCALE GENOMIC DNA]</scope>
    <source>
        <strain evidence="4 5">A5K-106</strain>
    </source>
</reference>
<proteinExistence type="predicted"/>
<dbReference type="EMBL" id="CP059735">
    <property type="protein sequence ID" value="WDE00534.1"/>
    <property type="molecule type" value="Genomic_DNA"/>
</dbReference>
<dbReference type="Gene3D" id="3.40.50.300">
    <property type="entry name" value="P-loop containing nucleotide triphosphate hydrolases"/>
    <property type="match status" value="1"/>
</dbReference>